<evidence type="ECO:0000256" key="3">
    <source>
        <dbReference type="ARBA" id="ARBA00023163"/>
    </source>
</evidence>
<feature type="domain" description="HTH asnC-type" evidence="4">
    <location>
        <begin position="1"/>
        <end position="62"/>
    </location>
</feature>
<proteinExistence type="predicted"/>
<evidence type="ECO:0000313" key="5">
    <source>
        <dbReference type="EMBL" id="MBB6523117.1"/>
    </source>
</evidence>
<dbReference type="GO" id="GO:0043565">
    <property type="term" value="F:sequence-specific DNA binding"/>
    <property type="evidence" value="ECO:0007669"/>
    <property type="project" value="InterPro"/>
</dbReference>
<evidence type="ECO:0000256" key="1">
    <source>
        <dbReference type="ARBA" id="ARBA00023015"/>
    </source>
</evidence>
<dbReference type="InterPro" id="IPR011991">
    <property type="entry name" value="ArsR-like_HTH"/>
</dbReference>
<name>A0A7X0JVT3_9GAMM</name>
<dbReference type="PROSITE" id="PS50956">
    <property type="entry name" value="HTH_ASNC_2"/>
    <property type="match status" value="1"/>
</dbReference>
<dbReference type="InterPro" id="IPR011008">
    <property type="entry name" value="Dimeric_a/b-barrel"/>
</dbReference>
<evidence type="ECO:0000313" key="6">
    <source>
        <dbReference type="Proteomes" id="UP000528457"/>
    </source>
</evidence>
<gene>
    <name evidence="5" type="ORF">HNR48_003419</name>
</gene>
<dbReference type="Pfam" id="PF01037">
    <property type="entry name" value="AsnC_trans_reg"/>
    <property type="match status" value="1"/>
</dbReference>
<dbReference type="CDD" id="cd00090">
    <property type="entry name" value="HTH_ARSR"/>
    <property type="match status" value="1"/>
</dbReference>
<evidence type="ECO:0000256" key="2">
    <source>
        <dbReference type="ARBA" id="ARBA00023125"/>
    </source>
</evidence>
<dbReference type="PANTHER" id="PTHR30154:SF17">
    <property type="entry name" value="DNA-BINDING TRANSCRIPTIONAL ACTIVATOR DECR"/>
    <property type="match status" value="1"/>
</dbReference>
<organism evidence="5 6">
    <name type="scientific">Pseudoteredinibacter isoporae</name>
    <dbReference type="NCBI Taxonomy" id="570281"/>
    <lineage>
        <taxon>Bacteria</taxon>
        <taxon>Pseudomonadati</taxon>
        <taxon>Pseudomonadota</taxon>
        <taxon>Gammaproteobacteria</taxon>
        <taxon>Cellvibrionales</taxon>
        <taxon>Cellvibrionaceae</taxon>
        <taxon>Pseudoteredinibacter</taxon>
    </lineage>
</organism>
<dbReference type="SUPFAM" id="SSF46785">
    <property type="entry name" value="Winged helix' DNA-binding domain"/>
    <property type="match status" value="1"/>
</dbReference>
<dbReference type="FunCoup" id="A0A7X0JVT3">
    <property type="interactions" value="88"/>
</dbReference>
<dbReference type="GO" id="GO:0006355">
    <property type="term" value="P:regulation of DNA-templated transcription"/>
    <property type="evidence" value="ECO:0007669"/>
    <property type="project" value="UniProtKB-ARBA"/>
</dbReference>
<keyword evidence="6" id="KW-1185">Reference proteome</keyword>
<dbReference type="PANTHER" id="PTHR30154">
    <property type="entry name" value="LEUCINE-RESPONSIVE REGULATORY PROTEIN"/>
    <property type="match status" value="1"/>
</dbReference>
<dbReference type="Gene3D" id="1.10.10.10">
    <property type="entry name" value="Winged helix-like DNA-binding domain superfamily/Winged helix DNA-binding domain"/>
    <property type="match status" value="1"/>
</dbReference>
<dbReference type="Pfam" id="PF13404">
    <property type="entry name" value="HTH_AsnC-type"/>
    <property type="match status" value="1"/>
</dbReference>
<dbReference type="InParanoid" id="A0A7X0JVT3"/>
<dbReference type="Gene3D" id="3.30.70.920">
    <property type="match status" value="1"/>
</dbReference>
<dbReference type="RefSeq" id="WP_166843786.1">
    <property type="nucleotide sequence ID" value="NZ_JAAONY010000003.1"/>
</dbReference>
<accession>A0A7X0JVT3</accession>
<dbReference type="Proteomes" id="UP000528457">
    <property type="component" value="Unassembled WGS sequence"/>
</dbReference>
<dbReference type="AlphaFoldDB" id="A0A7X0JVT3"/>
<dbReference type="EMBL" id="JACHHT010000003">
    <property type="protein sequence ID" value="MBB6523117.1"/>
    <property type="molecule type" value="Genomic_DNA"/>
</dbReference>
<dbReference type="SUPFAM" id="SSF54909">
    <property type="entry name" value="Dimeric alpha+beta barrel"/>
    <property type="match status" value="1"/>
</dbReference>
<dbReference type="InterPro" id="IPR036388">
    <property type="entry name" value="WH-like_DNA-bd_sf"/>
</dbReference>
<evidence type="ECO:0000259" key="4">
    <source>
        <dbReference type="PROSITE" id="PS50956"/>
    </source>
</evidence>
<sequence>MDKIDKQLLEALQKDASRSIGTIAEDVGISKTAAWRRIKKLISDGVIKSQVALLDAEKLGLPLTAYIALRTSQHNAEWFNRFKDVLNTIPEVLEAYRMSGDLDYLVKAQVSDMAGYDRLYKQLIKAELNDVSCSFVMETLKHTTRLPIP</sequence>
<dbReference type="InterPro" id="IPR036390">
    <property type="entry name" value="WH_DNA-bd_sf"/>
</dbReference>
<dbReference type="SMART" id="SM00344">
    <property type="entry name" value="HTH_ASNC"/>
    <property type="match status" value="1"/>
</dbReference>
<dbReference type="PRINTS" id="PR00033">
    <property type="entry name" value="HTHASNC"/>
</dbReference>
<comment type="caution">
    <text evidence="5">The sequence shown here is derived from an EMBL/GenBank/DDBJ whole genome shotgun (WGS) entry which is preliminary data.</text>
</comment>
<keyword evidence="2" id="KW-0238">DNA-binding</keyword>
<dbReference type="InterPro" id="IPR000485">
    <property type="entry name" value="AsnC-type_HTH_dom"/>
</dbReference>
<reference evidence="5 6" key="1">
    <citation type="submission" date="2020-08" db="EMBL/GenBank/DDBJ databases">
        <title>Genomic Encyclopedia of Type Strains, Phase IV (KMG-IV): sequencing the most valuable type-strain genomes for metagenomic binning, comparative biology and taxonomic classification.</title>
        <authorList>
            <person name="Goeker M."/>
        </authorList>
    </citation>
    <scope>NUCLEOTIDE SEQUENCE [LARGE SCALE GENOMIC DNA]</scope>
    <source>
        <strain evidence="5 6">DSM 22368</strain>
    </source>
</reference>
<dbReference type="InterPro" id="IPR019887">
    <property type="entry name" value="Tscrpt_reg_AsnC/Lrp_C"/>
</dbReference>
<keyword evidence="3" id="KW-0804">Transcription</keyword>
<dbReference type="GO" id="GO:0005829">
    <property type="term" value="C:cytosol"/>
    <property type="evidence" value="ECO:0007669"/>
    <property type="project" value="TreeGrafter"/>
</dbReference>
<keyword evidence="1" id="KW-0805">Transcription regulation</keyword>
<dbReference type="GO" id="GO:0043200">
    <property type="term" value="P:response to amino acid"/>
    <property type="evidence" value="ECO:0007669"/>
    <property type="project" value="TreeGrafter"/>
</dbReference>
<dbReference type="InterPro" id="IPR019888">
    <property type="entry name" value="Tscrpt_reg_AsnC-like"/>
</dbReference>
<protein>
    <submittedName>
        <fullName evidence="5">Lrp/AsnC family transcriptional regulator</fullName>
    </submittedName>
</protein>